<comment type="caution">
    <text evidence="1">The sequence shown here is derived from an EMBL/GenBank/DDBJ whole genome shotgun (WGS) entry which is preliminary data.</text>
</comment>
<evidence type="ECO:0000313" key="1">
    <source>
        <dbReference type="EMBL" id="GLX85470.1"/>
    </source>
</evidence>
<dbReference type="RefSeq" id="WP_284297610.1">
    <property type="nucleotide sequence ID" value="NZ_BSSV01000003.1"/>
</dbReference>
<evidence type="ECO:0000313" key="2">
    <source>
        <dbReference type="Proteomes" id="UP001157134"/>
    </source>
</evidence>
<reference evidence="1 2" key="1">
    <citation type="submission" date="2023-03" db="EMBL/GenBank/DDBJ databases">
        <title>Thalassotalea loyana LMG 22536T draft genome sequence.</title>
        <authorList>
            <person name="Sawabe T."/>
        </authorList>
    </citation>
    <scope>NUCLEOTIDE SEQUENCE [LARGE SCALE GENOMIC DNA]</scope>
    <source>
        <strain evidence="1 2">LMG 22536</strain>
    </source>
</reference>
<keyword evidence="2" id="KW-1185">Reference proteome</keyword>
<accession>A0ABQ6HBG9</accession>
<protein>
    <recommendedName>
        <fullName evidence="3">Antibiotic biosynthesis monooxygenase</fullName>
    </recommendedName>
</protein>
<dbReference type="PANTHER" id="PTHR37811">
    <property type="entry name" value="BLL5343 PROTEIN"/>
    <property type="match status" value="1"/>
</dbReference>
<name>A0ABQ6HBG9_9GAMM</name>
<dbReference type="SUPFAM" id="SSF54909">
    <property type="entry name" value="Dimeric alpha+beta barrel"/>
    <property type="match status" value="1"/>
</dbReference>
<dbReference type="InterPro" id="IPR011008">
    <property type="entry name" value="Dimeric_a/b-barrel"/>
</dbReference>
<dbReference type="EMBL" id="BSSV01000003">
    <property type="protein sequence ID" value="GLX85470.1"/>
    <property type="molecule type" value="Genomic_DNA"/>
</dbReference>
<sequence length="99" mass="11574">MFVVIFKAKAGQQDDNYVTTVAKLRDLAFSKYNCIDFVAVTENDQEIALSYWPDEASIINWKQDAFHLVAQKQGQQKWYEQYQVEVAEISRTYQFPAKL</sequence>
<dbReference type="InterPro" id="IPR052936">
    <property type="entry name" value="Jasmonate_Hydroxylase-like"/>
</dbReference>
<gene>
    <name evidence="1" type="ORF">tloyanaT_17220</name>
</gene>
<dbReference type="Proteomes" id="UP001157134">
    <property type="component" value="Unassembled WGS sequence"/>
</dbReference>
<dbReference type="Gene3D" id="3.30.70.100">
    <property type="match status" value="1"/>
</dbReference>
<proteinExistence type="predicted"/>
<evidence type="ECO:0008006" key="3">
    <source>
        <dbReference type="Google" id="ProtNLM"/>
    </source>
</evidence>
<organism evidence="1 2">
    <name type="scientific">Thalassotalea loyana</name>
    <dbReference type="NCBI Taxonomy" id="280483"/>
    <lineage>
        <taxon>Bacteria</taxon>
        <taxon>Pseudomonadati</taxon>
        <taxon>Pseudomonadota</taxon>
        <taxon>Gammaproteobacteria</taxon>
        <taxon>Alteromonadales</taxon>
        <taxon>Colwelliaceae</taxon>
        <taxon>Thalassotalea</taxon>
    </lineage>
</organism>
<dbReference type="PANTHER" id="PTHR37811:SF2">
    <property type="entry name" value="ABM DOMAIN-CONTAINING PROTEIN"/>
    <property type="match status" value="1"/>
</dbReference>